<dbReference type="GO" id="GO:0070402">
    <property type="term" value="F:NADPH binding"/>
    <property type="evidence" value="ECO:0007669"/>
    <property type="project" value="TreeGrafter"/>
</dbReference>
<evidence type="ECO:0000256" key="2">
    <source>
        <dbReference type="ARBA" id="ARBA00023002"/>
    </source>
</evidence>
<evidence type="ECO:0000259" key="3">
    <source>
        <dbReference type="Pfam" id="PF08240"/>
    </source>
</evidence>
<gene>
    <name evidence="4" type="ORF">Q7X28_18930</name>
</gene>
<keyword evidence="2" id="KW-0560">Oxidoreductase</keyword>
<dbReference type="AlphaFoldDB" id="A0AA90S9B1"/>
<dbReference type="RefSeq" id="WP_305112483.1">
    <property type="nucleotide sequence ID" value="NZ_JAUTIX010000008.1"/>
</dbReference>
<evidence type="ECO:0000313" key="5">
    <source>
        <dbReference type="Proteomes" id="UP001178281"/>
    </source>
</evidence>
<protein>
    <recommendedName>
        <fullName evidence="3">Alcohol dehydrogenase-like N-terminal domain-containing protein</fullName>
    </recommendedName>
</protein>
<dbReference type="GO" id="GO:0003960">
    <property type="term" value="F:quinone reductase (NADPH) activity"/>
    <property type="evidence" value="ECO:0007669"/>
    <property type="project" value="TreeGrafter"/>
</dbReference>
<proteinExistence type="predicted"/>
<dbReference type="InterPro" id="IPR011032">
    <property type="entry name" value="GroES-like_sf"/>
</dbReference>
<reference evidence="4" key="1">
    <citation type="submission" date="2023-08" db="EMBL/GenBank/DDBJ databases">
        <title>The draft genome of Tsukamurella strandjordii strain 050030.</title>
        <authorList>
            <person name="Zhao F."/>
            <person name="Feng Y."/>
            <person name="Zong Z."/>
        </authorList>
    </citation>
    <scope>NUCLEOTIDE SEQUENCE</scope>
    <source>
        <strain evidence="4">050030</strain>
    </source>
</reference>
<evidence type="ECO:0000256" key="1">
    <source>
        <dbReference type="ARBA" id="ARBA00022857"/>
    </source>
</evidence>
<name>A0AA90S9B1_9ACTN</name>
<dbReference type="InterPro" id="IPR036291">
    <property type="entry name" value="NAD(P)-bd_dom_sf"/>
</dbReference>
<dbReference type="EMBL" id="JAUTIX010000008">
    <property type="protein sequence ID" value="MDP0399995.1"/>
    <property type="molecule type" value="Genomic_DNA"/>
</dbReference>
<dbReference type="SUPFAM" id="SSF51735">
    <property type="entry name" value="NAD(P)-binding Rossmann-fold domains"/>
    <property type="match status" value="1"/>
</dbReference>
<keyword evidence="5" id="KW-1185">Reference proteome</keyword>
<evidence type="ECO:0000313" key="4">
    <source>
        <dbReference type="EMBL" id="MDP0399995.1"/>
    </source>
</evidence>
<sequence length="307" mass="31441">MTFAGPCIGFRDYGGPEVLTEFDDEKSASGPGRAVLRSAFSGVNPVDVSFRTGRMDAFVGDTASGFVPGMECAGEVVASTAPGLPVGAVVNALTLPGVTAHAGSYAAYVEVDAERAAVVPAGLPAEAAASIPLNGVTASSILQALGPGSRTVVVTGAAGALGRFLVVASAAAGHRTVALAREGDDALLRGLGAHQLLTDGTAGGVDEPDVIIDAANLGAALSERFRSAETVVRVRADTEYPLPHRRLVTANVREAAGAAAHIAWWNARIIDQPEVIGPIECFGPGEAGRAQERLSASRRRGRIVLRW</sequence>
<dbReference type="Gene3D" id="3.90.180.10">
    <property type="entry name" value="Medium-chain alcohol dehydrogenases, catalytic domain"/>
    <property type="match status" value="1"/>
</dbReference>
<dbReference type="Pfam" id="PF08240">
    <property type="entry name" value="ADH_N"/>
    <property type="match status" value="1"/>
</dbReference>
<keyword evidence="1" id="KW-0521">NADP</keyword>
<dbReference type="SUPFAM" id="SSF50129">
    <property type="entry name" value="GroES-like"/>
    <property type="match status" value="1"/>
</dbReference>
<dbReference type="PANTHER" id="PTHR48106">
    <property type="entry name" value="QUINONE OXIDOREDUCTASE PIG3-RELATED"/>
    <property type="match status" value="1"/>
</dbReference>
<dbReference type="GO" id="GO:0035925">
    <property type="term" value="F:mRNA 3'-UTR AU-rich region binding"/>
    <property type="evidence" value="ECO:0007669"/>
    <property type="project" value="TreeGrafter"/>
</dbReference>
<dbReference type="InterPro" id="IPR013154">
    <property type="entry name" value="ADH-like_N"/>
</dbReference>
<accession>A0AA90S9B1</accession>
<organism evidence="4 5">
    <name type="scientific">Tsukamurella strandjordii</name>
    <dbReference type="NCBI Taxonomy" id="147577"/>
    <lineage>
        <taxon>Bacteria</taxon>
        <taxon>Bacillati</taxon>
        <taxon>Actinomycetota</taxon>
        <taxon>Actinomycetes</taxon>
        <taxon>Mycobacteriales</taxon>
        <taxon>Tsukamurellaceae</taxon>
        <taxon>Tsukamurella</taxon>
    </lineage>
</organism>
<feature type="domain" description="Alcohol dehydrogenase-like N-terminal" evidence="3">
    <location>
        <begin position="30"/>
        <end position="120"/>
    </location>
</feature>
<dbReference type="Proteomes" id="UP001178281">
    <property type="component" value="Unassembled WGS sequence"/>
</dbReference>
<comment type="caution">
    <text evidence="4">The sequence shown here is derived from an EMBL/GenBank/DDBJ whole genome shotgun (WGS) entry which is preliminary data.</text>
</comment>
<dbReference type="Gene3D" id="3.40.50.720">
    <property type="entry name" value="NAD(P)-binding Rossmann-like Domain"/>
    <property type="match status" value="1"/>
</dbReference>
<dbReference type="PANTHER" id="PTHR48106:SF13">
    <property type="entry name" value="QUINONE OXIDOREDUCTASE-RELATED"/>
    <property type="match status" value="1"/>
</dbReference>
<dbReference type="GO" id="GO:0005829">
    <property type="term" value="C:cytosol"/>
    <property type="evidence" value="ECO:0007669"/>
    <property type="project" value="TreeGrafter"/>
</dbReference>